<feature type="signal peptide" evidence="3">
    <location>
        <begin position="1"/>
        <end position="18"/>
    </location>
</feature>
<keyword evidence="6" id="KW-1185">Reference proteome</keyword>
<dbReference type="Gene3D" id="3.40.190.10">
    <property type="entry name" value="Periplasmic binding protein-like II"/>
    <property type="match status" value="2"/>
</dbReference>
<name>A0A5J6QTG9_9GAMM</name>
<evidence type="ECO:0000313" key="6">
    <source>
        <dbReference type="Proteomes" id="UP000327179"/>
    </source>
</evidence>
<dbReference type="EMBL" id="CP043311">
    <property type="protein sequence ID" value="QEY64019.1"/>
    <property type="molecule type" value="Genomic_DNA"/>
</dbReference>
<gene>
    <name evidence="5" type="ORF">FXN65_18900</name>
</gene>
<reference evidence="5 6" key="1">
    <citation type="submission" date="2019-08" db="EMBL/GenBank/DDBJ databases">
        <title>Whole-genome Sequencing of e-waste polymer degrading bacterium Pseudomonas sp. strain PE08.</title>
        <authorList>
            <person name="Kirdat K."/>
            <person name="Debbarma P."/>
            <person name="Narawade N."/>
            <person name="Suyal D."/>
            <person name="Thorat V."/>
            <person name="Shouche Y."/>
            <person name="Goel R."/>
            <person name="Yadav A."/>
        </authorList>
    </citation>
    <scope>NUCLEOTIDE SEQUENCE [LARGE SCALE GENOMIC DNA]</scope>
    <source>
        <strain evidence="5 6">PE08</strain>
    </source>
</reference>
<feature type="chain" id="PRO_5023824928" evidence="3">
    <location>
        <begin position="19"/>
        <end position="242"/>
    </location>
</feature>
<proteinExistence type="inferred from homology"/>
<evidence type="ECO:0000313" key="5">
    <source>
        <dbReference type="EMBL" id="QEY64019.1"/>
    </source>
</evidence>
<dbReference type="PANTHER" id="PTHR35936">
    <property type="entry name" value="MEMBRANE-BOUND LYTIC MUREIN TRANSGLYCOSYLASE F"/>
    <property type="match status" value="1"/>
</dbReference>
<evidence type="ECO:0000256" key="3">
    <source>
        <dbReference type="SAM" id="SignalP"/>
    </source>
</evidence>
<feature type="domain" description="Solute-binding protein family 3/N-terminal" evidence="4">
    <location>
        <begin position="22"/>
        <end position="242"/>
    </location>
</feature>
<dbReference type="Proteomes" id="UP000327179">
    <property type="component" value="Chromosome"/>
</dbReference>
<comment type="similarity">
    <text evidence="1">Belongs to the bacterial solute-binding protein 3 family.</text>
</comment>
<dbReference type="KEGG" id="plal:FXN65_18900"/>
<sequence length="242" mass="27501">MRSSVLALLLCWSTFGHAATAALRFSAVDSWAMPVAEFRDNRLVGGIIHDLIERLAQRLDMPVQVHVLPRNRVELALKQGEIDVRCYISPKWITNGNEYLWSVPFLYQRDLIVARSGSEQLSSPDAMSGQSVGTVLGYTYPRLQQLFDRGSLLRDEARNQDLVLQKLLAGRYRYAVSNELALSWFNRNLPDQDRLASVGTLEEEPVGCLIRNDPSLPTQRILRTLVQMKESGEIEEILARYR</sequence>
<dbReference type="AlphaFoldDB" id="A0A5J6QTG9"/>
<evidence type="ECO:0000259" key="4">
    <source>
        <dbReference type="SMART" id="SM00062"/>
    </source>
</evidence>
<evidence type="ECO:0000256" key="1">
    <source>
        <dbReference type="ARBA" id="ARBA00010333"/>
    </source>
</evidence>
<protein>
    <submittedName>
        <fullName evidence="5">Amino acid ABC transporter substrate-binding protein</fullName>
    </submittedName>
</protein>
<organism evidence="5 6">
    <name type="scientific">Metapseudomonas lalkuanensis</name>
    <dbReference type="NCBI Taxonomy" id="2604832"/>
    <lineage>
        <taxon>Bacteria</taxon>
        <taxon>Pseudomonadati</taxon>
        <taxon>Pseudomonadota</taxon>
        <taxon>Gammaproteobacteria</taxon>
        <taxon>Pseudomonadales</taxon>
        <taxon>Pseudomonadaceae</taxon>
        <taxon>Metapseudomonas</taxon>
    </lineage>
</organism>
<accession>A0A5J6QTG9</accession>
<evidence type="ECO:0000256" key="2">
    <source>
        <dbReference type="ARBA" id="ARBA00022729"/>
    </source>
</evidence>
<dbReference type="SMART" id="SM00062">
    <property type="entry name" value="PBPb"/>
    <property type="match status" value="1"/>
</dbReference>
<dbReference type="SUPFAM" id="SSF53850">
    <property type="entry name" value="Periplasmic binding protein-like II"/>
    <property type="match status" value="1"/>
</dbReference>
<dbReference type="InterPro" id="IPR001638">
    <property type="entry name" value="Solute-binding_3/MltF_N"/>
</dbReference>
<dbReference type="Pfam" id="PF00497">
    <property type="entry name" value="SBP_bac_3"/>
    <property type="match status" value="1"/>
</dbReference>
<keyword evidence="2 3" id="KW-0732">Signal</keyword>
<dbReference type="RefSeq" id="WP_151135250.1">
    <property type="nucleotide sequence ID" value="NZ_CP043311.1"/>
</dbReference>
<dbReference type="PANTHER" id="PTHR35936:SF6">
    <property type="entry name" value="AMINO ACID ABC TRANSPORTER SUBSTRATE-BINDING PAAT FAMILY PROTEIN"/>
    <property type="match status" value="1"/>
</dbReference>